<reference evidence="6 7" key="1">
    <citation type="submission" date="2019-05" db="EMBL/GenBank/DDBJ databases">
        <title>Comparative genomics and metabolomics analyses of clavulanic acid producing Streptomyces species provides insight into specialized metabolism and evolution of beta-lactam biosynthetic gene clusters.</title>
        <authorList>
            <person name="Moore M.A."/>
            <person name="Cruz-Morales P."/>
            <person name="Barona Gomez F."/>
            <person name="Kapil T."/>
        </authorList>
    </citation>
    <scope>NUCLEOTIDE SEQUENCE [LARGE SCALE GENOMIC DNA]</scope>
    <source>
        <strain evidence="6 7">NRRL 5741</strain>
    </source>
</reference>
<dbReference type="GO" id="GO:0008483">
    <property type="term" value="F:transaminase activity"/>
    <property type="evidence" value="ECO:0007669"/>
    <property type="project" value="UniProtKB-KW"/>
</dbReference>
<protein>
    <submittedName>
        <fullName evidence="6">Aminotransferase class V-fold PLP-dependent enzyme</fullName>
    </submittedName>
</protein>
<keyword evidence="6" id="KW-0032">Aminotransferase</keyword>
<keyword evidence="6" id="KW-0808">Transferase</keyword>
<keyword evidence="2" id="KW-0663">Pyridoxal phosphate</keyword>
<dbReference type="InterPro" id="IPR000192">
    <property type="entry name" value="Aminotrans_V_dom"/>
</dbReference>
<dbReference type="InterPro" id="IPR015421">
    <property type="entry name" value="PyrdxlP-dep_Trfase_major"/>
</dbReference>
<evidence type="ECO:0000256" key="4">
    <source>
        <dbReference type="RuleBase" id="RU004504"/>
    </source>
</evidence>
<dbReference type="InterPro" id="IPR015422">
    <property type="entry name" value="PyrdxlP-dep_Trfase_small"/>
</dbReference>
<dbReference type="AlphaFoldDB" id="A0A646KKZ7"/>
<sequence length="396" mass="43100">MAVADWDDARGRMLLDPAVVNLNTGSGGPLPRGVFDRVTALRTHLAGEPMDFLLREVPPLLWRARERLAGFLGGAPHRLALTANVTGAVNMVASSLNLAAPGEILLSDDEYTPMRWCWERMARRQGLEVRTFRLPALPSDPGEIVDAAVAAMSPRTRLLSFSHVVSATGLVLPAAELCEQARRRGITTVVDGAHAPGFLDLDLAGMPCDFYAGSGHKWLLAPTGVGFLHLGPGQLERLEPPQVSWAYQPPPGSGPPDGRDRFGSTPRLRRLECEGTRDICPWLAVPEAIDFQAGLGHDAIRARRRELTDHARLRLAGGLGLAPVTPEPEALSGAMVTFRLPRGARADELRQGLWERFRIEAAAAERPEGPLLRVSANFYNTEDEIDRLADALKELL</sequence>
<evidence type="ECO:0000256" key="3">
    <source>
        <dbReference type="RuleBase" id="RU004075"/>
    </source>
</evidence>
<evidence type="ECO:0000259" key="5">
    <source>
        <dbReference type="Pfam" id="PF00266"/>
    </source>
</evidence>
<comment type="similarity">
    <text evidence="3">Belongs to the class-V pyridoxal-phosphate-dependent aminotransferase family.</text>
</comment>
<organism evidence="6 7">
    <name type="scientific">Streptomyces jumonjinensis</name>
    <dbReference type="NCBI Taxonomy" id="1945"/>
    <lineage>
        <taxon>Bacteria</taxon>
        <taxon>Bacillati</taxon>
        <taxon>Actinomycetota</taxon>
        <taxon>Actinomycetes</taxon>
        <taxon>Kitasatosporales</taxon>
        <taxon>Streptomycetaceae</taxon>
        <taxon>Streptomyces</taxon>
    </lineage>
</organism>
<dbReference type="PROSITE" id="PS00595">
    <property type="entry name" value="AA_TRANSFER_CLASS_5"/>
    <property type="match status" value="1"/>
</dbReference>
<evidence type="ECO:0000256" key="1">
    <source>
        <dbReference type="ARBA" id="ARBA00001933"/>
    </source>
</evidence>
<dbReference type="EMBL" id="VCLA01000156">
    <property type="protein sequence ID" value="MQT02631.1"/>
    <property type="molecule type" value="Genomic_DNA"/>
</dbReference>
<evidence type="ECO:0000313" key="7">
    <source>
        <dbReference type="Proteomes" id="UP000419138"/>
    </source>
</evidence>
<evidence type="ECO:0000313" key="6">
    <source>
        <dbReference type="EMBL" id="MQT02631.1"/>
    </source>
</evidence>
<keyword evidence="7" id="KW-1185">Reference proteome</keyword>
<proteinExistence type="inferred from homology"/>
<dbReference type="OrthoDB" id="250246at2"/>
<comment type="cofactor">
    <cofactor evidence="1 4">
        <name>pyridoxal 5'-phosphate</name>
        <dbReference type="ChEBI" id="CHEBI:597326"/>
    </cofactor>
</comment>
<gene>
    <name evidence="6" type="ORF">FF041_21240</name>
</gene>
<accession>A0A646KKZ7</accession>
<comment type="caution">
    <text evidence="6">The sequence shown here is derived from an EMBL/GenBank/DDBJ whole genome shotgun (WGS) entry which is preliminary data.</text>
</comment>
<dbReference type="PANTHER" id="PTHR43092:SF2">
    <property type="entry name" value="HERCYNYLCYSTEINE SULFOXIDE LYASE"/>
    <property type="match status" value="1"/>
</dbReference>
<dbReference type="RefSeq" id="WP_153524211.1">
    <property type="nucleotide sequence ID" value="NZ_JBEPDZ010000009.1"/>
</dbReference>
<dbReference type="InterPro" id="IPR020578">
    <property type="entry name" value="Aminotrans_V_PyrdxlP_BS"/>
</dbReference>
<dbReference type="SUPFAM" id="SSF53383">
    <property type="entry name" value="PLP-dependent transferases"/>
    <property type="match status" value="1"/>
</dbReference>
<evidence type="ECO:0000256" key="2">
    <source>
        <dbReference type="ARBA" id="ARBA00022898"/>
    </source>
</evidence>
<name>A0A646KKZ7_STRJU</name>
<dbReference type="PANTHER" id="PTHR43092">
    <property type="entry name" value="L-CYSTEINE DESULFHYDRASE"/>
    <property type="match status" value="1"/>
</dbReference>
<dbReference type="Gene3D" id="3.90.1150.10">
    <property type="entry name" value="Aspartate Aminotransferase, domain 1"/>
    <property type="match status" value="1"/>
</dbReference>
<dbReference type="Proteomes" id="UP000419138">
    <property type="component" value="Unassembled WGS sequence"/>
</dbReference>
<dbReference type="Pfam" id="PF00266">
    <property type="entry name" value="Aminotran_5"/>
    <property type="match status" value="1"/>
</dbReference>
<feature type="domain" description="Aminotransferase class V" evidence="5">
    <location>
        <begin position="60"/>
        <end position="388"/>
    </location>
</feature>
<dbReference type="Gene3D" id="3.40.640.10">
    <property type="entry name" value="Type I PLP-dependent aspartate aminotransferase-like (Major domain)"/>
    <property type="match status" value="1"/>
</dbReference>
<dbReference type="InterPro" id="IPR015424">
    <property type="entry name" value="PyrdxlP-dep_Trfase"/>
</dbReference>